<reference evidence="1 2" key="1">
    <citation type="submission" date="2018-06" db="EMBL/GenBank/DDBJ databases">
        <title>Extensive metabolic versatility and redundancy in microbially diverse, dynamic hydrothermal sediments.</title>
        <authorList>
            <person name="Dombrowski N."/>
            <person name="Teske A."/>
            <person name="Baker B.J."/>
        </authorList>
    </citation>
    <scope>NUCLEOTIDE SEQUENCE [LARGE SCALE GENOMIC DNA]</scope>
    <source>
        <strain evidence="1">B36_G15</strain>
    </source>
</reference>
<comment type="caution">
    <text evidence="1">The sequence shown here is derived from an EMBL/GenBank/DDBJ whole genome shotgun (WGS) entry which is preliminary data.</text>
</comment>
<protein>
    <submittedName>
        <fullName evidence="1">Uncharacterized protein</fullName>
    </submittedName>
</protein>
<dbReference type="AlphaFoldDB" id="A0A660SFJ4"/>
<dbReference type="InterPro" id="IPR043731">
    <property type="entry name" value="DUF5674"/>
</dbReference>
<proteinExistence type="predicted"/>
<dbReference type="Proteomes" id="UP000268469">
    <property type="component" value="Unassembled WGS sequence"/>
</dbReference>
<organism evidence="1 2">
    <name type="scientific">candidate division WOR-3 bacterium</name>
    <dbReference type="NCBI Taxonomy" id="2052148"/>
    <lineage>
        <taxon>Bacteria</taxon>
        <taxon>Bacteria division WOR-3</taxon>
    </lineage>
</organism>
<name>A0A660SFJ4_UNCW3</name>
<evidence type="ECO:0000313" key="1">
    <source>
        <dbReference type="EMBL" id="RKX69447.1"/>
    </source>
</evidence>
<evidence type="ECO:0000313" key="2">
    <source>
        <dbReference type="Proteomes" id="UP000268469"/>
    </source>
</evidence>
<dbReference type="EMBL" id="QNBE01000084">
    <property type="protein sequence ID" value="RKX69447.1"/>
    <property type="molecule type" value="Genomic_DNA"/>
</dbReference>
<sequence>MALDAELHADLEALLIDDGSEPEDLWGINLYPFQKRDNFIEYVALINIRPSLGNYSMEIDDETLRKRIAEIVWDLIDYET</sequence>
<gene>
    <name evidence="1" type="ORF">DRP53_08145</name>
</gene>
<accession>A0A660SFJ4</accession>
<dbReference type="Pfam" id="PF18924">
    <property type="entry name" value="DUF5674"/>
    <property type="match status" value="1"/>
</dbReference>